<dbReference type="InterPro" id="IPR024623">
    <property type="entry name" value="YtxH"/>
</dbReference>
<gene>
    <name evidence="2" type="ORF">SAY89_17280</name>
</gene>
<keyword evidence="1" id="KW-0472">Membrane</keyword>
<keyword evidence="1" id="KW-1133">Transmembrane helix</keyword>
<dbReference type="PANTHER" id="PTHR35792:SF1">
    <property type="entry name" value="SLL0268 PROTEIN"/>
    <property type="match status" value="1"/>
</dbReference>
<evidence type="ECO:0000313" key="2">
    <source>
        <dbReference type="EMBL" id="WPF88521.1"/>
    </source>
</evidence>
<dbReference type="AlphaFoldDB" id="A0AAF0ZAC1"/>
<dbReference type="PANTHER" id="PTHR35792">
    <property type="entry name" value="GENERAL STRESS PROTEIN"/>
    <property type="match status" value="1"/>
</dbReference>
<protein>
    <submittedName>
        <fullName evidence="2">YtxH domain-containing protein</fullName>
    </submittedName>
</protein>
<dbReference type="InterPro" id="IPR052928">
    <property type="entry name" value="Desiccation-related_membrane"/>
</dbReference>
<name>A0AAF0ZAC1_9CHRO</name>
<reference evidence="2" key="1">
    <citation type="submission" date="2023-11" db="EMBL/GenBank/DDBJ databases">
        <title>Genome sequence of Cyanobacterium aponinum BCRC AL20115.</title>
        <authorList>
            <person name="Chang H.-Y."/>
            <person name="Lin K.-M."/>
            <person name="Hsueh H.-T."/>
            <person name="Chu H.-A."/>
            <person name="Kuo C.-H."/>
        </authorList>
    </citation>
    <scope>NUCLEOTIDE SEQUENCE</scope>
    <source>
        <strain evidence="2">AL20115</strain>
    </source>
</reference>
<proteinExistence type="predicted"/>
<accession>A0AAF0ZAC1</accession>
<feature type="transmembrane region" description="Helical" evidence="1">
    <location>
        <begin position="12"/>
        <end position="30"/>
    </location>
</feature>
<organism evidence="2">
    <name type="scientific">Cyanobacterium aponinum AL20115</name>
    <dbReference type="NCBI Taxonomy" id="3090662"/>
    <lineage>
        <taxon>Bacteria</taxon>
        <taxon>Bacillati</taxon>
        <taxon>Cyanobacteriota</taxon>
        <taxon>Cyanophyceae</taxon>
        <taxon>Oscillatoriophycideae</taxon>
        <taxon>Chroococcales</taxon>
        <taxon>Geminocystaceae</taxon>
        <taxon>Cyanobacterium</taxon>
    </lineage>
</organism>
<dbReference type="EMBL" id="CP138348">
    <property type="protein sequence ID" value="WPF88521.1"/>
    <property type="molecule type" value="Genomic_DNA"/>
</dbReference>
<evidence type="ECO:0000256" key="1">
    <source>
        <dbReference type="SAM" id="Phobius"/>
    </source>
</evidence>
<keyword evidence="1" id="KW-0812">Transmembrane</keyword>
<dbReference type="Pfam" id="PF12732">
    <property type="entry name" value="YtxH"/>
    <property type="match status" value="1"/>
</dbReference>
<dbReference type="RefSeq" id="WP_099435643.1">
    <property type="nucleotide sequence ID" value="NZ_CP138348.1"/>
</dbReference>
<sequence>MMSQEEKNMTFIIGLLLGSSIATIATLLLTPRTGKENRKIIAKTAQALPEMTEDISSTMQNNTLRLSSSVMTKWHNTLERLQVAIAAGIEASRLKDD</sequence>